<proteinExistence type="predicted"/>
<keyword evidence="2" id="KW-1185">Reference proteome</keyword>
<keyword evidence="1" id="KW-0378">Hydrolase</keyword>
<evidence type="ECO:0000313" key="1">
    <source>
        <dbReference type="EMBL" id="QJT04946.1"/>
    </source>
</evidence>
<reference evidence="1" key="1">
    <citation type="submission" date="2020-03" db="EMBL/GenBank/DDBJ databases">
        <title>Molecular networking-based the target discovery of potent antiproliferative macrolactams: 5/6/7/16 polycyclic ansamycins and glycosylated trienomycin from Streptomyces cacaoi subsp. asoensis.</title>
        <authorList>
            <person name="Liu L.-L."/>
        </authorList>
    </citation>
    <scope>NUCLEOTIDE SEQUENCE [LARGE SCALE GENOMIC DNA]</scope>
    <source>
        <strain evidence="1">H2S5</strain>
    </source>
</reference>
<sequence length="200" mass="21962">MSARRVKPSLYISVDVEADGPIPGPYSLLSLGAAVAGRQDADGFTAADATRQTFYCELRPISDEFVPEALVVSGLDRDRLVVEGLEPALALARFTRWVREVSGDAQPVMCGYPASYDWTFLYWYLIRFTGESPFGHSGCLDMKTLYATKAGLPLRAVAKRTMPAHLLSRRPHTHHALDDAVEQAELLANLMAWPGPGTPR</sequence>
<protein>
    <submittedName>
        <fullName evidence="1">Exonuclease</fullName>
    </submittedName>
</protein>
<accession>A0A6M4X3Y5</accession>
<dbReference type="Proteomes" id="UP000502665">
    <property type="component" value="Chromosome"/>
</dbReference>
<name>A0A6M4X3Y5_9ACTN</name>
<dbReference type="GO" id="GO:0003676">
    <property type="term" value="F:nucleic acid binding"/>
    <property type="evidence" value="ECO:0007669"/>
    <property type="project" value="InterPro"/>
</dbReference>
<gene>
    <name evidence="1" type="ORF">G9272_35460</name>
</gene>
<dbReference type="Gene3D" id="3.30.420.10">
    <property type="entry name" value="Ribonuclease H-like superfamily/Ribonuclease H"/>
    <property type="match status" value="1"/>
</dbReference>
<keyword evidence="1" id="KW-0269">Exonuclease</keyword>
<dbReference type="GO" id="GO:0004527">
    <property type="term" value="F:exonuclease activity"/>
    <property type="evidence" value="ECO:0007669"/>
    <property type="project" value="UniProtKB-KW"/>
</dbReference>
<dbReference type="InterPro" id="IPR012337">
    <property type="entry name" value="RNaseH-like_sf"/>
</dbReference>
<organism evidence="1 2">
    <name type="scientific">Streptomyces asoensis</name>
    <dbReference type="NCBI Taxonomy" id="249586"/>
    <lineage>
        <taxon>Bacteria</taxon>
        <taxon>Bacillati</taxon>
        <taxon>Actinomycetota</taxon>
        <taxon>Actinomycetes</taxon>
        <taxon>Kitasatosporales</taxon>
        <taxon>Streptomycetaceae</taxon>
        <taxon>Streptomyces</taxon>
    </lineage>
</organism>
<dbReference type="RefSeq" id="WP_171400272.1">
    <property type="nucleotide sequence ID" value="NZ_CP049838.1"/>
</dbReference>
<dbReference type="AlphaFoldDB" id="A0A6M4X3Y5"/>
<dbReference type="EMBL" id="CP049838">
    <property type="protein sequence ID" value="QJT04946.1"/>
    <property type="molecule type" value="Genomic_DNA"/>
</dbReference>
<evidence type="ECO:0000313" key="2">
    <source>
        <dbReference type="Proteomes" id="UP000502665"/>
    </source>
</evidence>
<dbReference type="SUPFAM" id="SSF53098">
    <property type="entry name" value="Ribonuclease H-like"/>
    <property type="match status" value="1"/>
</dbReference>
<dbReference type="InterPro" id="IPR036397">
    <property type="entry name" value="RNaseH_sf"/>
</dbReference>
<keyword evidence="1" id="KW-0540">Nuclease</keyword>